<protein>
    <submittedName>
        <fullName evidence="1">Uncharacterized protein</fullName>
    </submittedName>
</protein>
<dbReference type="AlphaFoldDB" id="A0A832YNH5"/>
<reference evidence="1" key="1">
    <citation type="journal article" date="2020" name="ISME J.">
        <title>Gammaproteobacteria mediating utilization of methyl-, sulfur- and petroleum organic compounds in deep ocean hydrothermal plumes.</title>
        <authorList>
            <person name="Zhou Z."/>
            <person name="Liu Y."/>
            <person name="Pan J."/>
            <person name="Cron B.R."/>
            <person name="Toner B.M."/>
            <person name="Anantharaman K."/>
            <person name="Breier J.A."/>
            <person name="Dick G.J."/>
            <person name="Li M."/>
        </authorList>
    </citation>
    <scope>NUCLEOTIDE SEQUENCE</scope>
    <source>
        <strain evidence="1">SZUA-1385</strain>
    </source>
</reference>
<dbReference type="EMBL" id="DQSV01000066">
    <property type="protein sequence ID" value="HIP17327.1"/>
    <property type="molecule type" value="Genomic_DNA"/>
</dbReference>
<evidence type="ECO:0000313" key="1">
    <source>
        <dbReference type="EMBL" id="HIP17327.1"/>
    </source>
</evidence>
<accession>A0A832YNH5</accession>
<organism evidence="1 2">
    <name type="scientific">Methanothermococcus okinawensis</name>
    <dbReference type="NCBI Taxonomy" id="155863"/>
    <lineage>
        <taxon>Archaea</taxon>
        <taxon>Methanobacteriati</taxon>
        <taxon>Methanobacteriota</taxon>
        <taxon>Methanomada group</taxon>
        <taxon>Methanococci</taxon>
        <taxon>Methanococcales</taxon>
        <taxon>Methanococcaceae</taxon>
        <taxon>Methanothermococcus</taxon>
    </lineage>
</organism>
<name>A0A832YNH5_9EURY</name>
<dbReference type="Proteomes" id="UP000605144">
    <property type="component" value="Unassembled WGS sequence"/>
</dbReference>
<comment type="caution">
    <text evidence="1">The sequence shown here is derived from an EMBL/GenBank/DDBJ whole genome shotgun (WGS) entry which is preliminary data.</text>
</comment>
<evidence type="ECO:0000313" key="2">
    <source>
        <dbReference type="Proteomes" id="UP000605144"/>
    </source>
</evidence>
<sequence>MKIKYILKNNTSAEFTLNKSFNTYRGKLIKSDFNGPIEGVVMLNKKNHCYFYPLRALHMIKPENYIPTNILPKTSLPTNPKNIHVKEALSRIVGRTLKVGYNNPKTSYLGRLLGFTRGIFSWSIALEIHGEVFILINPNYFIYYGTKWDIPKNNSPYAPPMLINLTKTVNYLRKCLLDEVRLEYNFPRINIDNKAYIYPYGTISNDNHLKEQINNLLREQGLYFRT</sequence>
<gene>
    <name evidence="1" type="ORF">EYG76_03370</name>
</gene>
<proteinExistence type="predicted"/>